<name>A0A397GNU5_9GLOM</name>
<dbReference type="AlphaFoldDB" id="A0A397GNU5"/>
<dbReference type="Proteomes" id="UP000266861">
    <property type="component" value="Unassembled WGS sequence"/>
</dbReference>
<evidence type="ECO:0000313" key="2">
    <source>
        <dbReference type="Proteomes" id="UP000266861"/>
    </source>
</evidence>
<dbReference type="EMBL" id="PQFF01000428">
    <property type="protein sequence ID" value="RHZ50693.1"/>
    <property type="molecule type" value="Genomic_DNA"/>
</dbReference>
<protein>
    <submittedName>
        <fullName evidence="1">Uncharacterized protein</fullName>
    </submittedName>
</protein>
<accession>A0A397GNU5</accession>
<keyword evidence="2" id="KW-1185">Reference proteome</keyword>
<evidence type="ECO:0000313" key="1">
    <source>
        <dbReference type="EMBL" id="RHZ50693.1"/>
    </source>
</evidence>
<comment type="caution">
    <text evidence="1">The sequence shown here is derived from an EMBL/GenBank/DDBJ whole genome shotgun (WGS) entry which is preliminary data.</text>
</comment>
<sequence length="85" mass="9930">MPMKEMVGWFEIKKLSIMDTIIVQSFTSSREQQIISLKTFLNKFTSSTYKIVKNVELGYFMGFVVFSLTQPLYCRGCHCWPGMEE</sequence>
<proteinExistence type="predicted"/>
<gene>
    <name evidence="1" type="ORF">Glove_493g40</name>
</gene>
<organism evidence="1 2">
    <name type="scientific">Diversispora epigaea</name>
    <dbReference type="NCBI Taxonomy" id="1348612"/>
    <lineage>
        <taxon>Eukaryota</taxon>
        <taxon>Fungi</taxon>
        <taxon>Fungi incertae sedis</taxon>
        <taxon>Mucoromycota</taxon>
        <taxon>Glomeromycotina</taxon>
        <taxon>Glomeromycetes</taxon>
        <taxon>Diversisporales</taxon>
        <taxon>Diversisporaceae</taxon>
        <taxon>Diversispora</taxon>
    </lineage>
</organism>
<reference evidence="1 2" key="1">
    <citation type="submission" date="2018-08" db="EMBL/GenBank/DDBJ databases">
        <title>Genome and evolution of the arbuscular mycorrhizal fungus Diversispora epigaea (formerly Glomus versiforme) and its bacterial endosymbionts.</title>
        <authorList>
            <person name="Sun X."/>
            <person name="Fei Z."/>
            <person name="Harrison M."/>
        </authorList>
    </citation>
    <scope>NUCLEOTIDE SEQUENCE [LARGE SCALE GENOMIC DNA]</scope>
    <source>
        <strain evidence="1 2">IT104</strain>
    </source>
</reference>